<dbReference type="GO" id="GO:0006271">
    <property type="term" value="P:DNA strand elongation involved in DNA replication"/>
    <property type="evidence" value="ECO:0007669"/>
    <property type="project" value="TreeGrafter"/>
</dbReference>
<keyword evidence="7 9" id="KW-0239">DNA-directed DNA polymerase</keyword>
<comment type="subunit">
    <text evidence="9">Forms a ring-shaped head-to-tail homodimer around DNA.</text>
</comment>
<dbReference type="InterPro" id="IPR046938">
    <property type="entry name" value="DNA_clamp_sf"/>
</dbReference>
<accession>A0A0G0ZDQ1</accession>
<dbReference type="Gene3D" id="3.10.150.10">
    <property type="entry name" value="DNA Polymerase III, subunit A, domain 2"/>
    <property type="match status" value="1"/>
</dbReference>
<evidence type="ECO:0000256" key="8">
    <source>
        <dbReference type="ARBA" id="ARBA00023125"/>
    </source>
</evidence>
<dbReference type="NCBIfam" id="TIGR00663">
    <property type="entry name" value="dnan"/>
    <property type="match status" value="1"/>
</dbReference>
<dbReference type="EMBL" id="LCDD01000012">
    <property type="protein sequence ID" value="KKS46855.1"/>
    <property type="molecule type" value="Genomic_DNA"/>
</dbReference>
<evidence type="ECO:0000256" key="4">
    <source>
        <dbReference type="ARBA" id="ARBA00022679"/>
    </source>
</evidence>
<evidence type="ECO:0000256" key="1">
    <source>
        <dbReference type="ARBA" id="ARBA00004496"/>
    </source>
</evidence>
<dbReference type="SMART" id="SM00480">
    <property type="entry name" value="POL3Bc"/>
    <property type="match status" value="1"/>
</dbReference>
<protein>
    <recommendedName>
        <fullName evidence="9">Beta sliding clamp</fullName>
    </recommendedName>
</protein>
<dbReference type="Gene3D" id="3.70.10.10">
    <property type="match status" value="1"/>
</dbReference>
<evidence type="ECO:0000256" key="3">
    <source>
        <dbReference type="ARBA" id="ARBA00022490"/>
    </source>
</evidence>
<dbReference type="GO" id="GO:0008408">
    <property type="term" value="F:3'-5' exonuclease activity"/>
    <property type="evidence" value="ECO:0007669"/>
    <property type="project" value="InterPro"/>
</dbReference>
<feature type="domain" description="DNA polymerase III beta sliding clamp central" evidence="11">
    <location>
        <begin position="127"/>
        <end position="243"/>
    </location>
</feature>
<evidence type="ECO:0000256" key="2">
    <source>
        <dbReference type="ARBA" id="ARBA00010752"/>
    </source>
</evidence>
<dbReference type="InterPro" id="IPR022637">
    <property type="entry name" value="DNA_polIII_beta_cen"/>
</dbReference>
<reference evidence="13 14" key="1">
    <citation type="journal article" date="2015" name="Nature">
        <title>rRNA introns, odd ribosomes, and small enigmatic genomes across a large radiation of phyla.</title>
        <authorList>
            <person name="Brown C.T."/>
            <person name="Hug L.A."/>
            <person name="Thomas B.C."/>
            <person name="Sharon I."/>
            <person name="Castelle C.J."/>
            <person name="Singh A."/>
            <person name="Wilkins M.J."/>
            <person name="Williams K.H."/>
            <person name="Banfield J.F."/>
        </authorList>
    </citation>
    <scope>NUCLEOTIDE SEQUENCE [LARGE SCALE GENOMIC DNA]</scope>
</reference>
<evidence type="ECO:0000256" key="6">
    <source>
        <dbReference type="ARBA" id="ARBA00022705"/>
    </source>
</evidence>
<evidence type="ECO:0000313" key="14">
    <source>
        <dbReference type="Proteomes" id="UP000034320"/>
    </source>
</evidence>
<dbReference type="InterPro" id="IPR022635">
    <property type="entry name" value="DNA_polIII_beta_C"/>
</dbReference>
<feature type="domain" description="DNA polymerase III beta sliding clamp N-terminal" evidence="10">
    <location>
        <begin position="1"/>
        <end position="117"/>
    </location>
</feature>
<gene>
    <name evidence="13" type="ORF">UV09_C0012G0024</name>
</gene>
<keyword evidence="3 9" id="KW-0963">Cytoplasm</keyword>
<dbReference type="GO" id="GO:0005737">
    <property type="term" value="C:cytoplasm"/>
    <property type="evidence" value="ECO:0007669"/>
    <property type="project" value="UniProtKB-SubCell"/>
</dbReference>
<keyword evidence="8" id="KW-0238">DNA-binding</keyword>
<comment type="caution">
    <text evidence="13">The sequence shown here is derived from an EMBL/GenBank/DDBJ whole genome shotgun (WGS) entry which is preliminary data.</text>
</comment>
<keyword evidence="5 9" id="KW-0548">Nucleotidyltransferase</keyword>
<evidence type="ECO:0000313" key="13">
    <source>
        <dbReference type="EMBL" id="KKS46855.1"/>
    </source>
</evidence>
<dbReference type="Proteomes" id="UP000034320">
    <property type="component" value="Unassembled WGS sequence"/>
</dbReference>
<dbReference type="InterPro" id="IPR022634">
    <property type="entry name" value="DNA_polIII_beta_N"/>
</dbReference>
<keyword evidence="6 9" id="KW-0235">DNA replication</keyword>
<sequence>MKILILKENLVRALSIVGKGISLRPQLPILSHILLKAAKNRLEFLSTNLELGIIYQTSAKIEKEGEVAVPGKLLTEFINSLAADKLEITATDKSLEIKTETSRASFAIGNPADFPIFPQTVAFDRKLPFSKIKDSIIRMAFAASTDEGRPVLTGVRTRITDGKLSMSATDGYRLSKEEVVVMGKNETLEVIIPAQSLLEVVRIAQELKTEELGISIIENKNQVVFSLPDTKIYSRLIDGEFPNVEKIIPDSFKTRVILDKELFFQAVKTTSIFARGAANIIKIKIEKEGVRLSANTPQVGEETDYIEAKIEGEESEVAFNFRFLLDLLNNFPEKELVFESSGPLSPGVFRPKTDEISFLHIIMPVRVQG</sequence>
<evidence type="ECO:0000256" key="7">
    <source>
        <dbReference type="ARBA" id="ARBA00022932"/>
    </source>
</evidence>
<dbReference type="AlphaFoldDB" id="A0A0G0ZDQ1"/>
<evidence type="ECO:0000259" key="11">
    <source>
        <dbReference type="Pfam" id="PF02767"/>
    </source>
</evidence>
<comment type="function">
    <text evidence="9">Confers DNA tethering and processivity to DNA polymerases and other proteins. Acts as a clamp, forming a ring around DNA (a reaction catalyzed by the clamp-loading complex) which diffuses in an ATP-independent manner freely and bidirectionally along dsDNA. Initially characterized for its ability to contact the catalytic subunit of DNA polymerase III (Pol III), a complex, multichain enzyme responsible for most of the replicative synthesis in bacteria; Pol III exhibits 3'-5' exonuclease proofreading activity. The beta chain is required for initiation of replication as well as for processivity of DNA replication.</text>
</comment>
<dbReference type="Pfam" id="PF02768">
    <property type="entry name" value="DNA_pol3_beta_3"/>
    <property type="match status" value="1"/>
</dbReference>
<evidence type="ECO:0000256" key="9">
    <source>
        <dbReference type="PIRNR" id="PIRNR000804"/>
    </source>
</evidence>
<dbReference type="CDD" id="cd00140">
    <property type="entry name" value="beta_clamp"/>
    <property type="match status" value="1"/>
</dbReference>
<dbReference type="GO" id="GO:0003677">
    <property type="term" value="F:DNA binding"/>
    <property type="evidence" value="ECO:0007669"/>
    <property type="project" value="UniProtKB-UniRule"/>
</dbReference>
<dbReference type="PANTHER" id="PTHR30478:SF0">
    <property type="entry name" value="BETA SLIDING CLAMP"/>
    <property type="match status" value="1"/>
</dbReference>
<dbReference type="InterPro" id="IPR001001">
    <property type="entry name" value="DNA_polIII_beta"/>
</dbReference>
<name>A0A0G0ZDQ1_9BACT</name>
<feature type="domain" description="DNA polymerase III beta sliding clamp C-terminal" evidence="12">
    <location>
        <begin position="246"/>
        <end position="366"/>
    </location>
</feature>
<dbReference type="SUPFAM" id="SSF55979">
    <property type="entry name" value="DNA clamp"/>
    <property type="match status" value="3"/>
</dbReference>
<dbReference type="PIRSF" id="PIRSF000804">
    <property type="entry name" value="DNA_pol_III_b"/>
    <property type="match status" value="1"/>
</dbReference>
<keyword evidence="4 9" id="KW-0808">Transferase</keyword>
<dbReference type="GO" id="GO:0003887">
    <property type="term" value="F:DNA-directed DNA polymerase activity"/>
    <property type="evidence" value="ECO:0007669"/>
    <property type="project" value="UniProtKB-UniRule"/>
</dbReference>
<organism evidence="13 14">
    <name type="scientific">Candidatus Gottesmanbacteria bacterium GW2011_GWA2_42_18</name>
    <dbReference type="NCBI Taxonomy" id="1618442"/>
    <lineage>
        <taxon>Bacteria</taxon>
        <taxon>Candidatus Gottesmaniibacteriota</taxon>
    </lineage>
</organism>
<dbReference type="GO" id="GO:0009360">
    <property type="term" value="C:DNA polymerase III complex"/>
    <property type="evidence" value="ECO:0007669"/>
    <property type="project" value="InterPro"/>
</dbReference>
<comment type="similarity">
    <text evidence="2 9">Belongs to the beta sliding clamp family.</text>
</comment>
<proteinExistence type="inferred from homology"/>
<dbReference type="PANTHER" id="PTHR30478">
    <property type="entry name" value="DNA POLYMERASE III SUBUNIT BETA"/>
    <property type="match status" value="1"/>
</dbReference>
<evidence type="ECO:0000256" key="5">
    <source>
        <dbReference type="ARBA" id="ARBA00022695"/>
    </source>
</evidence>
<dbReference type="Pfam" id="PF00712">
    <property type="entry name" value="DNA_pol3_beta"/>
    <property type="match status" value="1"/>
</dbReference>
<comment type="subcellular location">
    <subcellularLocation>
        <location evidence="1 9">Cytoplasm</location>
    </subcellularLocation>
</comment>
<dbReference type="Pfam" id="PF02767">
    <property type="entry name" value="DNA_pol3_beta_2"/>
    <property type="match status" value="1"/>
</dbReference>
<evidence type="ECO:0000259" key="12">
    <source>
        <dbReference type="Pfam" id="PF02768"/>
    </source>
</evidence>
<evidence type="ECO:0000259" key="10">
    <source>
        <dbReference type="Pfam" id="PF00712"/>
    </source>
</evidence>